<dbReference type="Proteomes" id="UP000480684">
    <property type="component" value="Unassembled WGS sequence"/>
</dbReference>
<organism evidence="1 2">
    <name type="scientific">Magnetospirillum aberrantis SpK</name>
    <dbReference type="NCBI Taxonomy" id="908842"/>
    <lineage>
        <taxon>Bacteria</taxon>
        <taxon>Pseudomonadati</taxon>
        <taxon>Pseudomonadota</taxon>
        <taxon>Alphaproteobacteria</taxon>
        <taxon>Rhodospirillales</taxon>
        <taxon>Rhodospirillaceae</taxon>
        <taxon>Magnetospirillum</taxon>
    </lineage>
</organism>
<dbReference type="EMBL" id="JAAIYP010000040">
    <property type="protein sequence ID" value="NFV81406.1"/>
    <property type="molecule type" value="Genomic_DNA"/>
</dbReference>
<evidence type="ECO:0000313" key="1">
    <source>
        <dbReference type="EMBL" id="NFV81406.1"/>
    </source>
</evidence>
<keyword evidence="2" id="KW-1185">Reference proteome</keyword>
<accession>A0A7C9UW30</accession>
<sequence length="252" mass="28651">MSEWDSLICGDEPSCLASPKVYMVIDCPSCRSFAACSREIERRYPGIHERITYKQAFREMLGKARESVQRSLRRNREQDALVAEQRAELRQQALRGLPPARPCLTEAERKRAWRDARQRVKADAYPRLDDGAMNTATTQRHLALSEALRCRPLSPKLRHLVGRERELALAWRAWEEGQVPEGERRPGRPNPVSRAAWCFDVLSGLEPGSTTPAAMRRKIKVVEALEETVWRDCIPGMSSNPVEKVSQGATFI</sequence>
<dbReference type="RefSeq" id="WP_163681448.1">
    <property type="nucleotide sequence ID" value="NZ_JAAIYP010000040.1"/>
</dbReference>
<dbReference type="AlphaFoldDB" id="A0A7C9UW30"/>
<proteinExistence type="predicted"/>
<reference evidence="1 2" key="1">
    <citation type="submission" date="2020-02" db="EMBL/GenBank/DDBJ databases">
        <authorList>
            <person name="Dziuba M."/>
            <person name="Kuznetsov B."/>
            <person name="Mardanov A."/>
            <person name="Ravin N."/>
            <person name="Grouzdev D."/>
        </authorList>
    </citation>
    <scope>NUCLEOTIDE SEQUENCE [LARGE SCALE GENOMIC DNA]</scope>
    <source>
        <strain evidence="1 2">SpK</strain>
    </source>
</reference>
<protein>
    <submittedName>
        <fullName evidence="1">Uncharacterized protein</fullName>
    </submittedName>
</protein>
<gene>
    <name evidence="1" type="ORF">G4223_14925</name>
</gene>
<comment type="caution">
    <text evidence="1">The sequence shown here is derived from an EMBL/GenBank/DDBJ whole genome shotgun (WGS) entry which is preliminary data.</text>
</comment>
<evidence type="ECO:0000313" key="2">
    <source>
        <dbReference type="Proteomes" id="UP000480684"/>
    </source>
</evidence>
<name>A0A7C9UW30_9PROT</name>